<dbReference type="AlphaFoldDB" id="A0A7S1YV63"/>
<sequence length="208" mass="21248">MTRPNHGVPPLIDCRPLLGCRTTPKQKHHPLLLVVHGPHDFVCEFLPPPLGVAVGLPPPDGQDGVQKQHSPFRPGIQAPVGGGVDPDVVDRLSEHVPQRGGEGDAPSDREGEAVTLTGTVVRVLTDYDDLDAVEGAQVEGGEGVVFGGVDGETLGSLGCDEVGEVREGFGRGEIGEGLFPAGVCDAPNEAVAGVLVSPGSLGTVLAGG</sequence>
<accession>A0A7S1YV63</accession>
<evidence type="ECO:0000313" key="2">
    <source>
        <dbReference type="EMBL" id="CAD9320227.1"/>
    </source>
</evidence>
<name>A0A7S1YV63_TRICV</name>
<reference evidence="2" key="1">
    <citation type="submission" date="2021-01" db="EMBL/GenBank/DDBJ databases">
        <authorList>
            <person name="Corre E."/>
            <person name="Pelletier E."/>
            <person name="Niang G."/>
            <person name="Scheremetjew M."/>
            <person name="Finn R."/>
            <person name="Kale V."/>
            <person name="Holt S."/>
            <person name="Cochrane G."/>
            <person name="Meng A."/>
            <person name="Brown T."/>
            <person name="Cohen L."/>
        </authorList>
    </citation>
    <scope>NUCLEOTIDE SEQUENCE</scope>
    <source>
        <strain evidence="2">Grunow 1884</strain>
    </source>
</reference>
<feature type="region of interest" description="Disordered" evidence="1">
    <location>
        <begin position="60"/>
        <end position="89"/>
    </location>
</feature>
<evidence type="ECO:0000256" key="1">
    <source>
        <dbReference type="SAM" id="MobiDB-lite"/>
    </source>
</evidence>
<dbReference type="EMBL" id="HBGO01001482">
    <property type="protein sequence ID" value="CAD9320227.1"/>
    <property type="molecule type" value="Transcribed_RNA"/>
</dbReference>
<protein>
    <submittedName>
        <fullName evidence="2">Uncharacterized protein</fullName>
    </submittedName>
</protein>
<proteinExistence type="predicted"/>
<gene>
    <name evidence="2" type="ORF">OSIN01602_LOCUS831</name>
</gene>
<organism evidence="2">
    <name type="scientific">Trieres chinensis</name>
    <name type="common">Marine centric diatom</name>
    <name type="synonym">Odontella sinensis</name>
    <dbReference type="NCBI Taxonomy" id="1514140"/>
    <lineage>
        <taxon>Eukaryota</taxon>
        <taxon>Sar</taxon>
        <taxon>Stramenopiles</taxon>
        <taxon>Ochrophyta</taxon>
        <taxon>Bacillariophyta</taxon>
        <taxon>Mediophyceae</taxon>
        <taxon>Biddulphiophycidae</taxon>
        <taxon>Eupodiscales</taxon>
        <taxon>Parodontellaceae</taxon>
        <taxon>Trieres</taxon>
    </lineage>
</organism>